<reference evidence="2 3" key="1">
    <citation type="submission" date="2018-10" db="EMBL/GenBank/DDBJ databases">
        <title>Genome sequence of Verticillium nonalfalfae VnAa140.</title>
        <authorList>
            <person name="Stajich J.E."/>
            <person name="Kasson M.T."/>
        </authorList>
    </citation>
    <scope>NUCLEOTIDE SEQUENCE [LARGE SCALE GENOMIC DNA]</scope>
    <source>
        <strain evidence="2 3">VnAa140</strain>
    </source>
</reference>
<accession>A0A3M9Y5H7</accession>
<organism evidence="2 3">
    <name type="scientific">Verticillium nonalfalfae</name>
    <dbReference type="NCBI Taxonomy" id="1051616"/>
    <lineage>
        <taxon>Eukaryota</taxon>
        <taxon>Fungi</taxon>
        <taxon>Dikarya</taxon>
        <taxon>Ascomycota</taxon>
        <taxon>Pezizomycotina</taxon>
        <taxon>Sordariomycetes</taxon>
        <taxon>Hypocreomycetidae</taxon>
        <taxon>Glomerellales</taxon>
        <taxon>Plectosphaerellaceae</taxon>
        <taxon>Verticillium</taxon>
    </lineage>
</organism>
<proteinExistence type="predicted"/>
<gene>
    <name evidence="2" type="ORF">D7B24_008181</name>
</gene>
<name>A0A3M9Y5H7_9PEZI</name>
<dbReference type="EMBL" id="RBVV01000070">
    <property type="protein sequence ID" value="RNJ55753.1"/>
    <property type="molecule type" value="Genomic_DNA"/>
</dbReference>
<comment type="caution">
    <text evidence="2">The sequence shown here is derived from an EMBL/GenBank/DDBJ whole genome shotgun (WGS) entry which is preliminary data.</text>
</comment>
<dbReference type="GeneID" id="39611870"/>
<keyword evidence="3" id="KW-1185">Reference proteome</keyword>
<sequence length="73" mass="8015">MDTLTTADPLPEFPQSPDSPDATALLPLSHAFFALQHLTLPNGIDPPSESVLYLFLLDCSSFGDQTWRNMHDG</sequence>
<feature type="region of interest" description="Disordered" evidence="1">
    <location>
        <begin position="1"/>
        <end position="21"/>
    </location>
</feature>
<evidence type="ECO:0000313" key="2">
    <source>
        <dbReference type="EMBL" id="RNJ55753.1"/>
    </source>
</evidence>
<dbReference type="AlphaFoldDB" id="A0A3M9Y5H7"/>
<evidence type="ECO:0000256" key="1">
    <source>
        <dbReference type="SAM" id="MobiDB-lite"/>
    </source>
</evidence>
<dbReference type="Proteomes" id="UP000267145">
    <property type="component" value="Unassembled WGS sequence"/>
</dbReference>
<evidence type="ECO:0000313" key="3">
    <source>
        <dbReference type="Proteomes" id="UP000267145"/>
    </source>
</evidence>
<dbReference type="RefSeq" id="XP_028493911.1">
    <property type="nucleotide sequence ID" value="XM_028642275.1"/>
</dbReference>
<protein>
    <submittedName>
        <fullName evidence="2">Uncharacterized protein</fullName>
    </submittedName>
</protein>